<feature type="transmembrane region" description="Helical" evidence="5">
    <location>
        <begin position="48"/>
        <end position="70"/>
    </location>
</feature>
<evidence type="ECO:0000313" key="8">
    <source>
        <dbReference type="Proteomes" id="UP001470230"/>
    </source>
</evidence>
<dbReference type="PROSITE" id="PS50850">
    <property type="entry name" value="MFS"/>
    <property type="match status" value="1"/>
</dbReference>
<comment type="subcellular location">
    <subcellularLocation>
        <location evidence="1">Membrane</location>
        <topology evidence="1">Multi-pass membrane protein</topology>
    </subcellularLocation>
</comment>
<proteinExistence type="predicted"/>
<keyword evidence="4 5" id="KW-0472">Membrane</keyword>
<dbReference type="SUPFAM" id="SSF103473">
    <property type="entry name" value="MFS general substrate transporter"/>
    <property type="match status" value="1"/>
</dbReference>
<evidence type="ECO:0000256" key="2">
    <source>
        <dbReference type="ARBA" id="ARBA00022692"/>
    </source>
</evidence>
<dbReference type="InterPro" id="IPR050549">
    <property type="entry name" value="MFS_Trehalose_Transporter"/>
</dbReference>
<keyword evidence="3 5" id="KW-1133">Transmembrane helix</keyword>
<dbReference type="InterPro" id="IPR020846">
    <property type="entry name" value="MFS_dom"/>
</dbReference>
<evidence type="ECO:0000259" key="6">
    <source>
        <dbReference type="PROSITE" id="PS50850"/>
    </source>
</evidence>
<evidence type="ECO:0000313" key="7">
    <source>
        <dbReference type="EMBL" id="KAK8876274.1"/>
    </source>
</evidence>
<comment type="caution">
    <text evidence="7">The sequence shown here is derived from an EMBL/GenBank/DDBJ whole genome shotgun (WGS) entry which is preliminary data.</text>
</comment>
<evidence type="ECO:0000256" key="5">
    <source>
        <dbReference type="SAM" id="Phobius"/>
    </source>
</evidence>
<sequence length="201" mass="21916">MGPCNIKLAYGIVLMIGSIDFGLYGIYPSPTGDSIRSEHHLKDTSIQWVLYSSISFLAAIFGSFVAKLILAKFNGSRKMTVFIIDCIAMASWLLNSLTKLSIIAGIFMRVLCGISMGSFMTICTMYLVEIAPEGYSGVLGSFGNFGIVIGNDLFCILGPYLNFMELNYVGAGISALHGILIWFIEESYLQQSVQLACLSLL</sequence>
<dbReference type="Proteomes" id="UP001470230">
    <property type="component" value="Unassembled WGS sequence"/>
</dbReference>
<accession>A0ABR2JEA5</accession>
<feature type="transmembrane region" description="Helical" evidence="5">
    <location>
        <begin position="6"/>
        <end position="27"/>
    </location>
</feature>
<gene>
    <name evidence="7" type="ORF">M9Y10_006469</name>
</gene>
<dbReference type="PANTHER" id="PTHR48021">
    <property type="match status" value="1"/>
</dbReference>
<evidence type="ECO:0000256" key="1">
    <source>
        <dbReference type="ARBA" id="ARBA00004141"/>
    </source>
</evidence>
<feature type="transmembrane region" description="Helical" evidence="5">
    <location>
        <begin position="166"/>
        <end position="184"/>
    </location>
</feature>
<dbReference type="EMBL" id="JAPFFF010000012">
    <property type="protein sequence ID" value="KAK8876274.1"/>
    <property type="molecule type" value="Genomic_DNA"/>
</dbReference>
<keyword evidence="2 5" id="KW-0812">Transmembrane</keyword>
<dbReference type="InterPro" id="IPR005828">
    <property type="entry name" value="MFS_sugar_transport-like"/>
</dbReference>
<dbReference type="Pfam" id="PF00083">
    <property type="entry name" value="Sugar_tr"/>
    <property type="match status" value="1"/>
</dbReference>
<evidence type="ECO:0000256" key="3">
    <source>
        <dbReference type="ARBA" id="ARBA00022989"/>
    </source>
</evidence>
<dbReference type="InterPro" id="IPR036259">
    <property type="entry name" value="MFS_trans_sf"/>
</dbReference>
<keyword evidence="8" id="KW-1185">Reference proteome</keyword>
<feature type="transmembrane region" description="Helical" evidence="5">
    <location>
        <begin position="106"/>
        <end position="128"/>
    </location>
</feature>
<dbReference type="PANTHER" id="PTHR48021:SF1">
    <property type="entry name" value="GH07001P-RELATED"/>
    <property type="match status" value="1"/>
</dbReference>
<feature type="transmembrane region" description="Helical" evidence="5">
    <location>
        <begin position="134"/>
        <end position="154"/>
    </location>
</feature>
<dbReference type="Gene3D" id="1.20.1250.20">
    <property type="entry name" value="MFS general substrate transporter like domains"/>
    <property type="match status" value="1"/>
</dbReference>
<reference evidence="7 8" key="1">
    <citation type="submission" date="2024-04" db="EMBL/GenBank/DDBJ databases">
        <title>Tritrichomonas musculus Genome.</title>
        <authorList>
            <person name="Alves-Ferreira E."/>
            <person name="Grigg M."/>
            <person name="Lorenzi H."/>
            <person name="Galac M."/>
        </authorList>
    </citation>
    <scope>NUCLEOTIDE SEQUENCE [LARGE SCALE GENOMIC DNA]</scope>
    <source>
        <strain evidence="7 8">EAF2021</strain>
    </source>
</reference>
<feature type="domain" description="Major facilitator superfamily (MFS) profile" evidence="6">
    <location>
        <begin position="6"/>
        <end position="201"/>
    </location>
</feature>
<name>A0ABR2JEA5_9EUKA</name>
<evidence type="ECO:0000256" key="4">
    <source>
        <dbReference type="ARBA" id="ARBA00023136"/>
    </source>
</evidence>
<protein>
    <submittedName>
        <fullName evidence="7">Glucose import</fullName>
    </submittedName>
</protein>
<organism evidence="7 8">
    <name type="scientific">Tritrichomonas musculus</name>
    <dbReference type="NCBI Taxonomy" id="1915356"/>
    <lineage>
        <taxon>Eukaryota</taxon>
        <taxon>Metamonada</taxon>
        <taxon>Parabasalia</taxon>
        <taxon>Tritrichomonadida</taxon>
        <taxon>Tritrichomonadidae</taxon>
        <taxon>Tritrichomonas</taxon>
    </lineage>
</organism>